<dbReference type="PANTHER" id="PTHR13141">
    <property type="entry name" value="TRANSMEMBRANE PROTEIN 242"/>
    <property type="match status" value="1"/>
</dbReference>
<dbReference type="KEGG" id="dpx:DAPPUDRAFT_243398"/>
<keyword evidence="7" id="KW-0496">Mitochondrion</keyword>
<name>E9GIN8_DAPPU</name>
<evidence type="ECO:0000256" key="1">
    <source>
        <dbReference type="ARBA" id="ARBA00004448"/>
    </source>
</evidence>
<evidence type="ECO:0000256" key="11">
    <source>
        <dbReference type="SAM" id="Phobius"/>
    </source>
</evidence>
<dbReference type="Proteomes" id="UP000000305">
    <property type="component" value="Unassembled WGS sequence"/>
</dbReference>
<gene>
    <name evidence="12" type="ORF">DAPPUDRAFT_243398</name>
</gene>
<evidence type="ECO:0000256" key="7">
    <source>
        <dbReference type="ARBA" id="ARBA00023128"/>
    </source>
</evidence>
<reference evidence="12 13" key="1">
    <citation type="journal article" date="2011" name="Science">
        <title>The ecoresponsive genome of Daphnia pulex.</title>
        <authorList>
            <person name="Colbourne J.K."/>
            <person name="Pfrender M.E."/>
            <person name="Gilbert D."/>
            <person name="Thomas W.K."/>
            <person name="Tucker A."/>
            <person name="Oakley T.H."/>
            <person name="Tokishita S."/>
            <person name="Aerts A."/>
            <person name="Arnold G.J."/>
            <person name="Basu M.K."/>
            <person name="Bauer D.J."/>
            <person name="Caceres C.E."/>
            <person name="Carmel L."/>
            <person name="Casola C."/>
            <person name="Choi J.H."/>
            <person name="Detter J.C."/>
            <person name="Dong Q."/>
            <person name="Dusheyko S."/>
            <person name="Eads B.D."/>
            <person name="Frohlich T."/>
            <person name="Geiler-Samerotte K.A."/>
            <person name="Gerlach D."/>
            <person name="Hatcher P."/>
            <person name="Jogdeo S."/>
            <person name="Krijgsveld J."/>
            <person name="Kriventseva E.V."/>
            <person name="Kultz D."/>
            <person name="Laforsch C."/>
            <person name="Lindquist E."/>
            <person name="Lopez J."/>
            <person name="Manak J.R."/>
            <person name="Muller J."/>
            <person name="Pangilinan J."/>
            <person name="Patwardhan R.P."/>
            <person name="Pitluck S."/>
            <person name="Pritham E.J."/>
            <person name="Rechtsteiner A."/>
            <person name="Rho M."/>
            <person name="Rogozin I.B."/>
            <person name="Sakarya O."/>
            <person name="Salamov A."/>
            <person name="Schaack S."/>
            <person name="Shapiro H."/>
            <person name="Shiga Y."/>
            <person name="Skalitzky C."/>
            <person name="Smith Z."/>
            <person name="Souvorov A."/>
            <person name="Sung W."/>
            <person name="Tang Z."/>
            <person name="Tsuchiya D."/>
            <person name="Tu H."/>
            <person name="Vos H."/>
            <person name="Wang M."/>
            <person name="Wolf Y.I."/>
            <person name="Yamagata H."/>
            <person name="Yamada T."/>
            <person name="Ye Y."/>
            <person name="Shaw J.R."/>
            <person name="Andrews J."/>
            <person name="Crease T.J."/>
            <person name="Tang H."/>
            <person name="Lucas S.M."/>
            <person name="Robertson H.M."/>
            <person name="Bork P."/>
            <person name="Koonin E.V."/>
            <person name="Zdobnov E.M."/>
            <person name="Grigoriev I.V."/>
            <person name="Lynch M."/>
            <person name="Boore J.L."/>
        </authorList>
    </citation>
    <scope>NUCLEOTIDE SEQUENCE [LARGE SCALE GENOMIC DNA]</scope>
</reference>
<dbReference type="STRING" id="6669.E9GIN8"/>
<keyword evidence="5" id="KW-0999">Mitochondrion inner membrane</keyword>
<keyword evidence="13" id="KW-1185">Reference proteome</keyword>
<dbReference type="OMA" id="AFNKGLM"/>
<dbReference type="PhylomeDB" id="E9GIN8"/>
<keyword evidence="6 11" id="KW-1133">Transmembrane helix</keyword>
<sequence>MNAPAAFLAGVTGVSILFGFGTTLAAAKKKDPHFFDQGLTGRIEKPTTEPISSEAATAVRRRVPVSISSVEPGASLAVRALGWGTLYAVTGCSVLFYGIWKLMAVNDLKEFRLKVGTWLPAVPRNNPPQGRTEFSGLNDLLQYIIDVDKEKKEASNRNDTKLDTVDGYKHSD</sequence>
<evidence type="ECO:0000256" key="4">
    <source>
        <dbReference type="ARBA" id="ARBA00022692"/>
    </source>
</evidence>
<dbReference type="HOGENOM" id="CLU_115460_1_0_1"/>
<dbReference type="eggNOG" id="ENOG502S2GB">
    <property type="taxonomic scope" value="Eukaryota"/>
</dbReference>
<dbReference type="PANTHER" id="PTHR13141:SF4">
    <property type="entry name" value="TRANSMEMBRANE PROTEIN 242"/>
    <property type="match status" value="1"/>
</dbReference>
<dbReference type="OrthoDB" id="2378895at2759"/>
<evidence type="ECO:0000256" key="6">
    <source>
        <dbReference type="ARBA" id="ARBA00022989"/>
    </source>
</evidence>
<dbReference type="GO" id="GO:0005743">
    <property type="term" value="C:mitochondrial inner membrane"/>
    <property type="evidence" value="ECO:0007669"/>
    <property type="project" value="UniProtKB-SubCell"/>
</dbReference>
<dbReference type="InterPro" id="IPR009792">
    <property type="entry name" value="TMEM242"/>
</dbReference>
<evidence type="ECO:0000256" key="8">
    <source>
        <dbReference type="ARBA" id="ARBA00023136"/>
    </source>
</evidence>
<evidence type="ECO:0000256" key="9">
    <source>
        <dbReference type="ARBA" id="ARBA00045905"/>
    </source>
</evidence>
<evidence type="ECO:0000313" key="12">
    <source>
        <dbReference type="EMBL" id="EFX80716.1"/>
    </source>
</evidence>
<evidence type="ECO:0000256" key="5">
    <source>
        <dbReference type="ARBA" id="ARBA00022792"/>
    </source>
</evidence>
<accession>E9GIN8</accession>
<evidence type="ECO:0000256" key="2">
    <source>
        <dbReference type="ARBA" id="ARBA00007570"/>
    </source>
</evidence>
<evidence type="ECO:0000256" key="10">
    <source>
        <dbReference type="SAM" id="MobiDB-lite"/>
    </source>
</evidence>
<feature type="transmembrane region" description="Helical" evidence="11">
    <location>
        <begin position="80"/>
        <end position="100"/>
    </location>
</feature>
<evidence type="ECO:0000256" key="3">
    <source>
        <dbReference type="ARBA" id="ARBA00013934"/>
    </source>
</evidence>
<dbReference type="Pfam" id="PF07096">
    <property type="entry name" value="DUF1358"/>
    <property type="match status" value="2"/>
</dbReference>
<organism evidence="12 13">
    <name type="scientific">Daphnia pulex</name>
    <name type="common">Water flea</name>
    <dbReference type="NCBI Taxonomy" id="6669"/>
    <lineage>
        <taxon>Eukaryota</taxon>
        <taxon>Metazoa</taxon>
        <taxon>Ecdysozoa</taxon>
        <taxon>Arthropoda</taxon>
        <taxon>Crustacea</taxon>
        <taxon>Branchiopoda</taxon>
        <taxon>Diplostraca</taxon>
        <taxon>Cladocera</taxon>
        <taxon>Anomopoda</taxon>
        <taxon>Daphniidae</taxon>
        <taxon>Daphnia</taxon>
    </lineage>
</organism>
<protein>
    <recommendedName>
        <fullName evidence="3">Transmembrane protein 242</fullName>
    </recommendedName>
</protein>
<comment type="subcellular location">
    <subcellularLocation>
        <location evidence="1">Mitochondrion inner membrane</location>
        <topology evidence="1">Multi-pass membrane protein</topology>
    </subcellularLocation>
</comment>
<keyword evidence="8 11" id="KW-0472">Membrane</keyword>
<dbReference type="InParanoid" id="E9GIN8"/>
<dbReference type="AlphaFoldDB" id="E9GIN8"/>
<dbReference type="FunCoup" id="E9GIN8">
    <property type="interactions" value="387"/>
</dbReference>
<comment type="similarity">
    <text evidence="2">Belongs to the TMEM242 family.</text>
</comment>
<feature type="region of interest" description="Disordered" evidence="10">
    <location>
        <begin position="152"/>
        <end position="172"/>
    </location>
</feature>
<dbReference type="EMBL" id="GL732546">
    <property type="protein sequence ID" value="EFX80716.1"/>
    <property type="molecule type" value="Genomic_DNA"/>
</dbReference>
<evidence type="ECO:0000313" key="13">
    <source>
        <dbReference type="Proteomes" id="UP000000305"/>
    </source>
</evidence>
<keyword evidence="4 11" id="KW-0812">Transmembrane</keyword>
<proteinExistence type="inferred from homology"/>
<comment type="function">
    <text evidence="9">Scaffold protein that participates in the c-ring assembly of mitochondrial ATP synthase (F(1)F(0) ATP synthase or complex V) by facilitating the membrane insertion and oligomer formation of the subunit c/ATP5MC3. Participates in the incorporation of the c-ring into vestigial complexes. Additionally influences the incorporation of subunits MT-ATP6, MT-ATP8, ATP5MJ, and ATP5MK in the ATP synthase.</text>
</comment>